<dbReference type="AlphaFoldDB" id="A0A937DLN5"/>
<evidence type="ECO:0000256" key="2">
    <source>
        <dbReference type="ARBA" id="ARBA00007557"/>
    </source>
</evidence>
<evidence type="ECO:0000256" key="9">
    <source>
        <dbReference type="ARBA" id="ARBA00025649"/>
    </source>
</evidence>
<dbReference type="EMBL" id="SEOL01000001">
    <property type="protein sequence ID" value="MBL0848607.1"/>
    <property type="molecule type" value="Genomic_DNA"/>
</dbReference>
<gene>
    <name evidence="13" type="ORF">EU981_00660</name>
</gene>
<evidence type="ECO:0000256" key="11">
    <source>
        <dbReference type="ARBA" id="ARBA00049933"/>
    </source>
</evidence>
<comment type="subunit">
    <text evidence="4">FixA and FixB form a heterodimer.</text>
</comment>
<keyword evidence="7" id="KW-0249">Electron transport</keyword>
<evidence type="ECO:0000256" key="6">
    <source>
        <dbReference type="ARBA" id="ARBA00022448"/>
    </source>
</evidence>
<dbReference type="CDD" id="cd01714">
    <property type="entry name" value="ETF_beta"/>
    <property type="match status" value="1"/>
</dbReference>
<dbReference type="InterPro" id="IPR014729">
    <property type="entry name" value="Rossmann-like_a/b/a_fold"/>
</dbReference>
<dbReference type="GO" id="GO:0046395">
    <property type="term" value="P:carboxylic acid catabolic process"/>
    <property type="evidence" value="ECO:0007669"/>
    <property type="project" value="UniProtKB-ARBA"/>
</dbReference>
<name>A0A937DLN5_9HYPH</name>
<dbReference type="Gene3D" id="3.40.50.620">
    <property type="entry name" value="HUPs"/>
    <property type="match status" value="1"/>
</dbReference>
<reference evidence="13" key="1">
    <citation type="submission" date="2019-02" db="EMBL/GenBank/DDBJ databases">
        <title>A novel Candidatus Liberibacter species associated with the New Zealand native fuchsia psyllid, Ctenarytaina fuchsiae.</title>
        <authorList>
            <person name="Thompson S.M."/>
            <person name="Jorgensen N."/>
            <person name="David C."/>
            <person name="Bulman S.R."/>
            <person name="Smith G.R."/>
        </authorList>
    </citation>
    <scope>NUCLEOTIDE SEQUENCE</scope>
    <source>
        <strain evidence="13">Oxford</strain>
    </source>
</reference>
<dbReference type="PIRSF" id="PIRSF000090">
    <property type="entry name" value="Beta-ETF"/>
    <property type="match status" value="1"/>
</dbReference>
<dbReference type="PANTHER" id="PTHR21294">
    <property type="entry name" value="ELECTRON TRANSFER FLAVOPROTEIN BETA-SUBUNIT"/>
    <property type="match status" value="1"/>
</dbReference>
<comment type="similarity">
    <text evidence="2">Belongs to the ETF beta-subunit/FixA family.</text>
</comment>
<comment type="caution">
    <text evidence="13">The sequence shown here is derived from an EMBL/GenBank/DDBJ whole genome shotgun (WGS) entry which is preliminary data.</text>
</comment>
<evidence type="ECO:0000256" key="8">
    <source>
        <dbReference type="ARBA" id="ARBA00023231"/>
    </source>
</evidence>
<proteinExistence type="inferred from homology"/>
<evidence type="ECO:0000313" key="13">
    <source>
        <dbReference type="EMBL" id="MBL0848607.1"/>
    </source>
</evidence>
<dbReference type="FunFam" id="3.40.50.620:FF:000011">
    <property type="entry name" value="Electron transfer flavoprotein subunit beta"/>
    <property type="match status" value="1"/>
</dbReference>
<evidence type="ECO:0000256" key="4">
    <source>
        <dbReference type="ARBA" id="ARBA00011874"/>
    </source>
</evidence>
<evidence type="ECO:0000256" key="3">
    <source>
        <dbReference type="ARBA" id="ARBA00011355"/>
    </source>
</evidence>
<sequence>MKILVPLKGVIDYNAKIRIKADGSGIEQGNMKMFINPFDEIAIEESLQLKERGVATEIVAVSIGPDKTEESLRNALAMGADRGIFIKSNEALEPLSVAKILREIVSQESPSIVITGKKNTDTEASQTGQMLAALLGWPQATFASKIEINENRAIVVRETGSGTITIEITLPAVITVDLNLNEPRYISLPNIIKSRKKPLEKRMDSDFSIDLTPRLKVLKLEENKVERSGLRLHSSIELIEILKNKHGLL</sequence>
<dbReference type="InterPro" id="IPR014730">
    <property type="entry name" value="ETF_a/b_N"/>
</dbReference>
<evidence type="ECO:0000256" key="7">
    <source>
        <dbReference type="ARBA" id="ARBA00022982"/>
    </source>
</evidence>
<evidence type="ECO:0000259" key="12">
    <source>
        <dbReference type="SMART" id="SM00893"/>
    </source>
</evidence>
<keyword evidence="8" id="KW-0535">Nitrogen fixation</keyword>
<evidence type="ECO:0000256" key="5">
    <source>
        <dbReference type="ARBA" id="ARBA00016797"/>
    </source>
</evidence>
<dbReference type="SMART" id="SM00893">
    <property type="entry name" value="ETF"/>
    <property type="match status" value="1"/>
</dbReference>
<dbReference type="SUPFAM" id="SSF52402">
    <property type="entry name" value="Adenine nucleotide alpha hydrolases-like"/>
    <property type="match status" value="1"/>
</dbReference>
<evidence type="ECO:0000256" key="10">
    <source>
        <dbReference type="ARBA" id="ARBA00042002"/>
    </source>
</evidence>
<dbReference type="InterPro" id="IPR033948">
    <property type="entry name" value="ETF_beta_N"/>
</dbReference>
<dbReference type="GO" id="GO:0009055">
    <property type="term" value="F:electron transfer activity"/>
    <property type="evidence" value="ECO:0007669"/>
    <property type="project" value="InterPro"/>
</dbReference>
<comment type="function">
    <text evidence="9">The electron transfer flavoprotein serves as a specific electron acceptor for other dehydrogenases. It transfers the electrons to the main respiratory chain via ETF-ubiquinone oxidoreductase (ETF dehydrogenase).</text>
</comment>
<evidence type="ECO:0000256" key="1">
    <source>
        <dbReference type="ARBA" id="ARBA00003554"/>
    </source>
</evidence>
<protein>
    <recommendedName>
        <fullName evidence="5">Electron transfer flavoprotein subunit beta</fullName>
    </recommendedName>
    <alternativeName>
        <fullName evidence="10">Electron transfer flavoprotein small subunit</fullName>
    </alternativeName>
</protein>
<comment type="cofactor">
    <cofactor evidence="11">
        <name>AMP</name>
        <dbReference type="ChEBI" id="CHEBI:456215"/>
    </cofactor>
</comment>
<accession>A0A937DLN5</accession>
<comment type="function">
    <text evidence="1">May play a role in a redox process involved in nitrogen fixation.</text>
</comment>
<feature type="domain" description="Electron transfer flavoprotein alpha/beta-subunit N-terminal" evidence="12">
    <location>
        <begin position="23"/>
        <end position="211"/>
    </location>
</feature>
<dbReference type="Proteomes" id="UP000736856">
    <property type="component" value="Unassembled WGS sequence"/>
</dbReference>
<keyword evidence="6" id="KW-0813">Transport</keyword>
<evidence type="ECO:0000313" key="14">
    <source>
        <dbReference type="Proteomes" id="UP000736856"/>
    </source>
</evidence>
<organism evidence="13 14">
    <name type="scientific">Candidatus Liberibacter ctenarytainae</name>
    <dbReference type="NCBI Taxonomy" id="2020335"/>
    <lineage>
        <taxon>Bacteria</taxon>
        <taxon>Pseudomonadati</taxon>
        <taxon>Pseudomonadota</taxon>
        <taxon>Alphaproteobacteria</taxon>
        <taxon>Hyphomicrobiales</taxon>
        <taxon>Rhizobiaceae</taxon>
        <taxon>Liberibacter</taxon>
    </lineage>
</organism>
<dbReference type="InterPro" id="IPR012255">
    <property type="entry name" value="ETF_b"/>
</dbReference>
<dbReference type="Pfam" id="PF01012">
    <property type="entry name" value="ETF"/>
    <property type="match status" value="1"/>
</dbReference>
<comment type="subunit">
    <text evidence="3">Heterodimer of an alpha and a beta subunit.</text>
</comment>
<dbReference type="PANTHER" id="PTHR21294:SF8">
    <property type="entry name" value="ELECTRON TRANSFER FLAVOPROTEIN SUBUNIT BETA"/>
    <property type="match status" value="1"/>
</dbReference>